<dbReference type="PANTHER" id="PTHR40459:SF1">
    <property type="entry name" value="CONSERVED HYPOTHETICAL ALANINE AND LEUCINE RICH PROTEIN"/>
    <property type="match status" value="1"/>
</dbReference>
<dbReference type="Proteomes" id="UP000544222">
    <property type="component" value="Unassembled WGS sequence"/>
</dbReference>
<dbReference type="PANTHER" id="PTHR40459">
    <property type="entry name" value="CONSERVED HYPOTHETICAL ALANINE AND LEUCINE RICH PROTEIN"/>
    <property type="match status" value="1"/>
</dbReference>
<proteinExistence type="predicted"/>
<dbReference type="InterPro" id="IPR028939">
    <property type="entry name" value="P5C_Rdtase_cat_N"/>
</dbReference>
<protein>
    <submittedName>
        <fullName evidence="3">Putative short-subunit dehydrogenase-like oxidoreductase (DUF2520 family)</fullName>
    </submittedName>
</protein>
<dbReference type="EMBL" id="JACHYB010000002">
    <property type="protein sequence ID" value="MBB3188055.1"/>
    <property type="molecule type" value="Genomic_DNA"/>
</dbReference>
<dbReference type="SUPFAM" id="SSF48179">
    <property type="entry name" value="6-phosphogluconate dehydrogenase C-terminal domain-like"/>
    <property type="match status" value="1"/>
</dbReference>
<feature type="domain" description="Pyrroline-5-carboxylate reductase catalytic N-terminal" evidence="1">
    <location>
        <begin position="3"/>
        <end position="77"/>
    </location>
</feature>
<dbReference type="AlphaFoldDB" id="A0A7W5DSP5"/>
<dbReference type="Gene3D" id="1.10.1040.20">
    <property type="entry name" value="ProC-like, C-terminal domain"/>
    <property type="match status" value="1"/>
</dbReference>
<dbReference type="Pfam" id="PF03807">
    <property type="entry name" value="F420_oxidored"/>
    <property type="match status" value="1"/>
</dbReference>
<reference evidence="3 4" key="1">
    <citation type="submission" date="2020-08" db="EMBL/GenBank/DDBJ databases">
        <title>Genomic Encyclopedia of Type Strains, Phase IV (KMG-IV): sequencing the most valuable type-strain genomes for metagenomic binning, comparative biology and taxonomic classification.</title>
        <authorList>
            <person name="Goeker M."/>
        </authorList>
    </citation>
    <scope>NUCLEOTIDE SEQUENCE [LARGE SCALE GENOMIC DNA]</scope>
    <source>
        <strain evidence="3 4">DSM 27471</strain>
    </source>
</reference>
<dbReference type="Gene3D" id="3.40.50.720">
    <property type="entry name" value="NAD(P)-binding Rossmann-like Domain"/>
    <property type="match status" value="1"/>
</dbReference>
<dbReference type="InterPro" id="IPR018931">
    <property type="entry name" value="DUF2520"/>
</dbReference>
<feature type="domain" description="DUF2520" evidence="2">
    <location>
        <begin position="124"/>
        <end position="248"/>
    </location>
</feature>
<evidence type="ECO:0000313" key="3">
    <source>
        <dbReference type="EMBL" id="MBB3188055.1"/>
    </source>
</evidence>
<evidence type="ECO:0000259" key="1">
    <source>
        <dbReference type="Pfam" id="PF03807"/>
    </source>
</evidence>
<evidence type="ECO:0000259" key="2">
    <source>
        <dbReference type="Pfam" id="PF10728"/>
    </source>
</evidence>
<comment type="caution">
    <text evidence="3">The sequence shown here is derived from an EMBL/GenBank/DDBJ whole genome shotgun (WGS) entry which is preliminary data.</text>
</comment>
<evidence type="ECO:0000313" key="4">
    <source>
        <dbReference type="Proteomes" id="UP000544222"/>
    </source>
</evidence>
<dbReference type="InterPro" id="IPR036291">
    <property type="entry name" value="NAD(P)-bd_dom_sf"/>
</dbReference>
<dbReference type="InterPro" id="IPR008927">
    <property type="entry name" value="6-PGluconate_DH-like_C_sf"/>
</dbReference>
<dbReference type="Pfam" id="PF10728">
    <property type="entry name" value="DUF2520"/>
    <property type="match status" value="1"/>
</dbReference>
<organism evidence="3 4">
    <name type="scientific">Microbacter margulisiae</name>
    <dbReference type="NCBI Taxonomy" id="1350067"/>
    <lineage>
        <taxon>Bacteria</taxon>
        <taxon>Pseudomonadati</taxon>
        <taxon>Bacteroidota</taxon>
        <taxon>Bacteroidia</taxon>
        <taxon>Bacteroidales</taxon>
        <taxon>Porphyromonadaceae</taxon>
        <taxon>Microbacter</taxon>
    </lineage>
</organism>
<dbReference type="RefSeq" id="WP_183413846.1">
    <property type="nucleotide sequence ID" value="NZ_JACHYB010000002.1"/>
</dbReference>
<gene>
    <name evidence="3" type="ORF">FHX64_002253</name>
</gene>
<sequence length="258" mass="28707">MNIVCIGAGNVGWHLASHLAEADFTISQVVSRTMDHAHKLGQLVNAPYTTSMSEVFPGADIYLYAVPDHQLSSVIAQNPIKTGIHCHTAGSLSMDIFAEHVENYGVFYPLQTFSKQKQVDFHDIPILIEANNKHNLHLLQKMASHLSNNILLTTFQQRQQLHLAAVFACNFSNNLFTIADQLLKGANLPFDLLLPLIRETVEKAAILTPETAQTGPAARKDTDVIEMHLTMLENDKQLQTLYRLLTDNILKNKATVSK</sequence>
<keyword evidence="4" id="KW-1185">Reference proteome</keyword>
<dbReference type="SUPFAM" id="SSF51735">
    <property type="entry name" value="NAD(P)-binding Rossmann-fold domains"/>
    <property type="match status" value="1"/>
</dbReference>
<dbReference type="InterPro" id="IPR037108">
    <property type="entry name" value="TM1727-like_C_sf"/>
</dbReference>
<accession>A0A7W5DSP5</accession>
<name>A0A7W5DSP5_9PORP</name>